<accession>A0A858SQ30</accession>
<evidence type="ECO:0000313" key="1">
    <source>
        <dbReference type="EMBL" id="QJF50949.1"/>
    </source>
</evidence>
<protein>
    <submittedName>
        <fullName evidence="1">Squalene/phytoene synthase family protein</fullName>
    </submittedName>
</protein>
<name>A0A858SQ30_9RHOB</name>
<dbReference type="RefSeq" id="WP_169640165.1">
    <property type="nucleotide sequence ID" value="NZ_CP048788.1"/>
</dbReference>
<dbReference type="Proteomes" id="UP000503308">
    <property type="component" value="Chromosome"/>
</dbReference>
<reference evidence="1 2" key="1">
    <citation type="submission" date="2020-02" db="EMBL/GenBank/DDBJ databases">
        <title>Genome sequence of Roseobacter ponti.</title>
        <authorList>
            <person name="Hollensteiner J."/>
            <person name="Schneider D."/>
            <person name="Poehlein A."/>
            <person name="Daniel R."/>
        </authorList>
    </citation>
    <scope>NUCLEOTIDE SEQUENCE [LARGE SCALE GENOMIC DNA]</scope>
    <source>
        <strain evidence="1 2">DSM 106830</strain>
    </source>
</reference>
<dbReference type="InterPro" id="IPR008949">
    <property type="entry name" value="Isoprenoid_synthase_dom_sf"/>
</dbReference>
<dbReference type="KEGG" id="rpon:G3256_07150"/>
<dbReference type="SUPFAM" id="SSF48576">
    <property type="entry name" value="Terpenoid synthases"/>
    <property type="match status" value="1"/>
</dbReference>
<dbReference type="Gene3D" id="1.10.600.10">
    <property type="entry name" value="Farnesyl Diphosphate Synthase"/>
    <property type="match status" value="1"/>
</dbReference>
<dbReference type="InterPro" id="IPR002060">
    <property type="entry name" value="Squ/phyt_synthse"/>
</dbReference>
<dbReference type="AlphaFoldDB" id="A0A858SQ30"/>
<gene>
    <name evidence="1" type="ORF">G3256_07150</name>
</gene>
<sequence length="255" mass="27432">MTFDADLTACAALVEKADPERFAATMVSPPAARPALFALYAFNVEVSRAPWVTAEPMIAEMRLQWWRDALEEIAGGGPVRRHEVVTPLSRILDAQGAGILDQLVAARRWDIGKDAFEDAAQMAEYLDRTAAGLMWVAARALCPDIAGDAAAQARVRRPGRAAGLARFLRAVPALEAAGRIPMVDGRPEAIAALATEALAGSRRPGGLPRAARPAMTEAFAARDILTQAARDPVRVAEGTLALSPLKRSFRLWQWS</sequence>
<keyword evidence="2" id="KW-1185">Reference proteome</keyword>
<dbReference type="Pfam" id="PF00494">
    <property type="entry name" value="SQS_PSY"/>
    <property type="match status" value="1"/>
</dbReference>
<evidence type="ECO:0000313" key="2">
    <source>
        <dbReference type="Proteomes" id="UP000503308"/>
    </source>
</evidence>
<organism evidence="1 2">
    <name type="scientific">Roseobacter ponti</name>
    <dbReference type="NCBI Taxonomy" id="1891787"/>
    <lineage>
        <taxon>Bacteria</taxon>
        <taxon>Pseudomonadati</taxon>
        <taxon>Pseudomonadota</taxon>
        <taxon>Alphaproteobacteria</taxon>
        <taxon>Rhodobacterales</taxon>
        <taxon>Roseobacteraceae</taxon>
        <taxon>Roseobacter</taxon>
    </lineage>
</organism>
<proteinExistence type="predicted"/>
<dbReference type="EMBL" id="CP048788">
    <property type="protein sequence ID" value="QJF50949.1"/>
    <property type="molecule type" value="Genomic_DNA"/>
</dbReference>